<feature type="transmembrane region" description="Helical" evidence="6">
    <location>
        <begin position="151"/>
        <end position="170"/>
    </location>
</feature>
<accession>A0ABN1MUX2</accession>
<reference evidence="8 9" key="1">
    <citation type="journal article" date="2019" name="Int. J. Syst. Evol. Microbiol.">
        <title>The Global Catalogue of Microorganisms (GCM) 10K type strain sequencing project: providing services to taxonomists for standard genome sequencing and annotation.</title>
        <authorList>
            <consortium name="The Broad Institute Genomics Platform"/>
            <consortium name="The Broad Institute Genome Sequencing Center for Infectious Disease"/>
            <person name="Wu L."/>
            <person name="Ma J."/>
        </authorList>
    </citation>
    <scope>NUCLEOTIDE SEQUENCE [LARGE SCALE GENOMIC DNA]</scope>
    <source>
        <strain evidence="8 9">JCM 16112</strain>
    </source>
</reference>
<dbReference type="InterPro" id="IPR050448">
    <property type="entry name" value="OpgB/LTA_synthase_biosynth"/>
</dbReference>
<keyword evidence="2" id="KW-1003">Cell membrane</keyword>
<dbReference type="RefSeq" id="WP_343847766.1">
    <property type="nucleotide sequence ID" value="NZ_BAAAFI010000001.1"/>
</dbReference>
<keyword evidence="3 6" id="KW-0812">Transmembrane</keyword>
<dbReference type="PANTHER" id="PTHR47371">
    <property type="entry name" value="LIPOTEICHOIC ACID SYNTHASE"/>
    <property type="match status" value="1"/>
</dbReference>
<dbReference type="SUPFAM" id="SSF53649">
    <property type="entry name" value="Alkaline phosphatase-like"/>
    <property type="match status" value="1"/>
</dbReference>
<evidence type="ECO:0000313" key="9">
    <source>
        <dbReference type="Proteomes" id="UP001500469"/>
    </source>
</evidence>
<protein>
    <recommendedName>
        <fullName evidence="7">Sulfatase N-terminal domain-containing protein</fullName>
    </recommendedName>
</protein>
<comment type="subcellular location">
    <subcellularLocation>
        <location evidence="1">Cell membrane</location>
        <topology evidence="1">Multi-pass membrane protein</topology>
    </subcellularLocation>
</comment>
<feature type="transmembrane region" description="Helical" evidence="6">
    <location>
        <begin position="5"/>
        <end position="24"/>
    </location>
</feature>
<dbReference type="Proteomes" id="UP001500469">
    <property type="component" value="Unassembled WGS sequence"/>
</dbReference>
<dbReference type="EMBL" id="BAAAFI010000001">
    <property type="protein sequence ID" value="GAA0877076.1"/>
    <property type="molecule type" value="Genomic_DNA"/>
</dbReference>
<dbReference type="Gene3D" id="3.40.720.10">
    <property type="entry name" value="Alkaline Phosphatase, subunit A"/>
    <property type="match status" value="1"/>
</dbReference>
<evidence type="ECO:0000256" key="4">
    <source>
        <dbReference type="ARBA" id="ARBA00022989"/>
    </source>
</evidence>
<proteinExistence type="predicted"/>
<evidence type="ECO:0000313" key="8">
    <source>
        <dbReference type="EMBL" id="GAA0877076.1"/>
    </source>
</evidence>
<evidence type="ECO:0000256" key="1">
    <source>
        <dbReference type="ARBA" id="ARBA00004651"/>
    </source>
</evidence>
<sequence>MSLVFMGLMILSRIFEIILVFRTHVLDFSPWEVFGFSLFRDLGWVLYFLGLLFILHFILSLFSSKIARILLQVTLTVFILLHLGLVFYFMKTLVPLGKDLFAYSSADLFRTISASGQLNSITIGLMSILVLFIFGLLFLGTRFFNFRLKTLLIMTSVHFAALLVVTFWPSKRDSEVNETRNNIQLNKSRFLAEQAFEHVMYGGEFYFDFYLRGTNEDLQVQKEYTNDEYPFLHKNDYPDVLSPFFDSLTQAPDIVFLLMESFGKAYSGKDAYLGSFTPFLDSLEQHSLVWTNALSSTGRTFGLLPAVFGGLPFGEKGFLELNQEYPYHNSLLSVLRENGYETRFFIGTDSNFDNEAGFLNYQGMDQIIDESSFPAHFIKAPTNSGFSWGYTDKDLMTYGIETLPVPRNAPQVRIFQTLTSHDPYLVPEREAYQQKLMDHLRKYLQLGSDQIQEHLAYEDIYMTVLYADDAVKLFFEEYRKRPEFANTIFVITGDHRLPEIPMASRLDRFHVPLMIYSPMLKRGDYFKGVTSHYEITPSLLALLENQKLLTLPEEVIWQGQVLDTARNFQSLIAMPLMRNKNQLMEYIHGEYFLSDGQVFLISDGLNIDPIDDGNVLNQLNGEFEEFKNKNSYMVQTGKLLPVKSSQ</sequence>
<evidence type="ECO:0000259" key="7">
    <source>
        <dbReference type="Pfam" id="PF00884"/>
    </source>
</evidence>
<dbReference type="Pfam" id="PF00884">
    <property type="entry name" value="Sulfatase"/>
    <property type="match status" value="1"/>
</dbReference>
<evidence type="ECO:0000256" key="5">
    <source>
        <dbReference type="ARBA" id="ARBA00023136"/>
    </source>
</evidence>
<keyword evidence="9" id="KW-1185">Reference proteome</keyword>
<feature type="transmembrane region" description="Helical" evidence="6">
    <location>
        <begin position="44"/>
        <end position="62"/>
    </location>
</feature>
<feature type="domain" description="Sulfatase N-terminal" evidence="7">
    <location>
        <begin position="252"/>
        <end position="543"/>
    </location>
</feature>
<dbReference type="InterPro" id="IPR017850">
    <property type="entry name" value="Alkaline_phosphatase_core_sf"/>
</dbReference>
<keyword evidence="4 6" id="KW-1133">Transmembrane helix</keyword>
<feature type="transmembrane region" description="Helical" evidence="6">
    <location>
        <begin position="118"/>
        <end position="139"/>
    </location>
</feature>
<comment type="caution">
    <text evidence="8">The sequence shown here is derived from an EMBL/GenBank/DDBJ whole genome shotgun (WGS) entry which is preliminary data.</text>
</comment>
<dbReference type="InterPro" id="IPR000917">
    <property type="entry name" value="Sulfatase_N"/>
</dbReference>
<gene>
    <name evidence="8" type="ORF">GCM10009119_00440</name>
</gene>
<name>A0ABN1MUX2_9BACT</name>
<organism evidence="8 9">
    <name type="scientific">Algoriphagus jejuensis</name>
    <dbReference type="NCBI Taxonomy" id="419934"/>
    <lineage>
        <taxon>Bacteria</taxon>
        <taxon>Pseudomonadati</taxon>
        <taxon>Bacteroidota</taxon>
        <taxon>Cytophagia</taxon>
        <taxon>Cytophagales</taxon>
        <taxon>Cyclobacteriaceae</taxon>
        <taxon>Algoriphagus</taxon>
    </lineage>
</organism>
<keyword evidence="5 6" id="KW-0472">Membrane</keyword>
<dbReference type="PANTHER" id="PTHR47371:SF3">
    <property type="entry name" value="PHOSPHOGLYCEROL TRANSFERASE I"/>
    <property type="match status" value="1"/>
</dbReference>
<dbReference type="CDD" id="cd16015">
    <property type="entry name" value="LTA_synthase"/>
    <property type="match status" value="1"/>
</dbReference>
<evidence type="ECO:0000256" key="2">
    <source>
        <dbReference type="ARBA" id="ARBA00022475"/>
    </source>
</evidence>
<evidence type="ECO:0000256" key="6">
    <source>
        <dbReference type="SAM" id="Phobius"/>
    </source>
</evidence>
<evidence type="ECO:0000256" key="3">
    <source>
        <dbReference type="ARBA" id="ARBA00022692"/>
    </source>
</evidence>
<feature type="transmembrane region" description="Helical" evidence="6">
    <location>
        <begin position="69"/>
        <end position="90"/>
    </location>
</feature>